<comment type="caution">
    <text evidence="3">The sequence shown here is derived from an EMBL/GenBank/DDBJ whole genome shotgun (WGS) entry which is preliminary data.</text>
</comment>
<sequence length="451" mass="49465">MSARNDERREAGADEQEHGHPKKPRRSRRWALLVVVLSVAALAWSCVPQGTFSKTPVSKLAIGDAVIAVRLSGGQSWSGLSAPLHDNWIMLLDEQARQKTSLIGERTGGDILWTKNGISYGGPEENYLTTDAGTSVIKGKFWGRYEIQRYGLPDGRTVVVTLSGAGGHRLESIELDGSVEYAETTSTKGDIGLCGSRILLITETEESPRIKSAASAMYTAQSGGDSDQPEALAAVAQLDEINDYEPRVLAVAPKIDGLYSGQTMFACDGDVITMPTIQAADPESAKKTNLPDLKGTMVLQRWDLATGQRTIIPVRDEQGNPIELNRDRNIFRYKGVQVGREYRFISEDGHAFSVDLDSGQGRYLFKYAGPGTGQRTVYQVSETGVYALEDRWADHHVTLAYRPWDGGERREVFSTDKMAGYIEPRSGLIEAGYLREIESFALRPGWDGGAQ</sequence>
<gene>
    <name evidence="3" type="ORF">CYJ22_07690</name>
</gene>
<proteinExistence type="predicted"/>
<keyword evidence="2" id="KW-0812">Transmembrane</keyword>
<organism evidence="3 4">
    <name type="scientific">Schaalia odontolytica</name>
    <dbReference type="NCBI Taxonomy" id="1660"/>
    <lineage>
        <taxon>Bacteria</taxon>
        <taxon>Bacillati</taxon>
        <taxon>Actinomycetota</taxon>
        <taxon>Actinomycetes</taxon>
        <taxon>Actinomycetales</taxon>
        <taxon>Actinomycetaceae</taxon>
        <taxon>Schaalia</taxon>
    </lineage>
</organism>
<evidence type="ECO:0000256" key="1">
    <source>
        <dbReference type="SAM" id="MobiDB-lite"/>
    </source>
</evidence>
<evidence type="ECO:0000313" key="3">
    <source>
        <dbReference type="EMBL" id="PKY64064.1"/>
    </source>
</evidence>
<keyword evidence="2" id="KW-0472">Membrane</keyword>
<feature type="transmembrane region" description="Helical" evidence="2">
    <location>
        <begin position="30"/>
        <end position="50"/>
    </location>
</feature>
<dbReference type="RefSeq" id="WP_101602200.1">
    <property type="nucleotide sequence ID" value="NZ_PKKM01000010.1"/>
</dbReference>
<evidence type="ECO:0000256" key="2">
    <source>
        <dbReference type="SAM" id="Phobius"/>
    </source>
</evidence>
<dbReference type="AlphaFoldDB" id="A0A2I1HYV9"/>
<dbReference type="Proteomes" id="UP000234198">
    <property type="component" value="Unassembled WGS sequence"/>
</dbReference>
<name>A0A2I1HYV9_9ACTO</name>
<accession>A0A2I1HYV9</accession>
<keyword evidence="2" id="KW-1133">Transmembrane helix</keyword>
<evidence type="ECO:0000313" key="4">
    <source>
        <dbReference type="Proteomes" id="UP000234198"/>
    </source>
</evidence>
<feature type="region of interest" description="Disordered" evidence="1">
    <location>
        <begin position="1"/>
        <end position="24"/>
    </location>
</feature>
<protein>
    <submittedName>
        <fullName evidence="3">Uncharacterized protein</fullName>
    </submittedName>
</protein>
<dbReference type="EMBL" id="PKKM01000010">
    <property type="protein sequence ID" value="PKY64064.1"/>
    <property type="molecule type" value="Genomic_DNA"/>
</dbReference>
<feature type="compositionally biased region" description="Basic and acidic residues" evidence="1">
    <location>
        <begin position="1"/>
        <end position="19"/>
    </location>
</feature>
<reference evidence="3 4" key="1">
    <citation type="submission" date="2017-12" db="EMBL/GenBank/DDBJ databases">
        <title>Phylogenetic diversity of female urinary microbiome.</title>
        <authorList>
            <person name="Thomas-White K."/>
            <person name="Wolfe A.J."/>
        </authorList>
    </citation>
    <scope>NUCLEOTIDE SEQUENCE [LARGE SCALE GENOMIC DNA]</scope>
    <source>
        <strain evidence="3 4">UMB0018</strain>
    </source>
</reference>